<feature type="domain" description="Ribosomal protein L9" evidence="8">
    <location>
        <begin position="15"/>
        <end position="42"/>
    </location>
</feature>
<keyword evidence="4 7" id="KW-0689">Ribosomal protein</keyword>
<dbReference type="PANTHER" id="PTHR21368">
    <property type="entry name" value="50S RIBOSOMAL PROTEIN L9"/>
    <property type="match status" value="1"/>
</dbReference>
<evidence type="ECO:0000313" key="10">
    <source>
        <dbReference type="Proteomes" id="UP000195981"/>
    </source>
</evidence>
<evidence type="ECO:0000256" key="7">
    <source>
        <dbReference type="HAMAP-Rule" id="MF_00503"/>
    </source>
</evidence>
<gene>
    <name evidence="7" type="primary">rplI</name>
    <name evidence="9" type="ORF">FM110_10160</name>
</gene>
<dbReference type="PROSITE" id="PS00651">
    <property type="entry name" value="RIBOSOMAL_L9"/>
    <property type="match status" value="1"/>
</dbReference>
<dbReference type="InterPro" id="IPR036935">
    <property type="entry name" value="Ribosomal_bL9_N_sf"/>
</dbReference>
<evidence type="ECO:0000256" key="6">
    <source>
        <dbReference type="ARBA" id="ARBA00035292"/>
    </source>
</evidence>
<evidence type="ECO:0000256" key="2">
    <source>
        <dbReference type="ARBA" id="ARBA00022730"/>
    </source>
</evidence>
<dbReference type="AlphaFoldDB" id="A0A1X6X457"/>
<dbReference type="NCBIfam" id="TIGR00158">
    <property type="entry name" value="L9"/>
    <property type="match status" value="1"/>
</dbReference>
<dbReference type="GO" id="GO:0003735">
    <property type="term" value="F:structural constituent of ribosome"/>
    <property type="evidence" value="ECO:0007669"/>
    <property type="project" value="InterPro"/>
</dbReference>
<dbReference type="InterPro" id="IPR000244">
    <property type="entry name" value="Ribosomal_bL9"/>
</dbReference>
<dbReference type="Pfam" id="PF01281">
    <property type="entry name" value="Ribosomal_L9_N"/>
    <property type="match status" value="1"/>
</dbReference>
<dbReference type="GO" id="GO:0019843">
    <property type="term" value="F:rRNA binding"/>
    <property type="evidence" value="ECO:0007669"/>
    <property type="project" value="UniProtKB-UniRule"/>
</dbReference>
<dbReference type="Pfam" id="PF03948">
    <property type="entry name" value="Ribosomal_L9_C"/>
    <property type="match status" value="1"/>
</dbReference>
<dbReference type="SUPFAM" id="SSF55653">
    <property type="entry name" value="Ribosomal protein L9 C-domain"/>
    <property type="match status" value="1"/>
</dbReference>
<sequence>MTTKLILTSEVSGLGTAGDIVEVKDGYARNYLLPRSLATPWTKGGQRQLDQIRSARSKRSIESLEEAQALRDLLQSKPVVVSERAGENGRLFGAVSTKDVAEGVKAVFDKDIDRRAVEFAAPVRALGEHKATVRLHEDVVANLLIQVVAAKGSKA</sequence>
<protein>
    <recommendedName>
        <fullName evidence="6 7">Large ribosomal subunit protein bL9</fullName>
    </recommendedName>
</protein>
<evidence type="ECO:0000313" key="9">
    <source>
        <dbReference type="EMBL" id="SLM93574.1"/>
    </source>
</evidence>
<dbReference type="InterPro" id="IPR036791">
    <property type="entry name" value="Ribosomal_bL9_C_sf"/>
</dbReference>
<dbReference type="InterPro" id="IPR020070">
    <property type="entry name" value="Ribosomal_bL9_N"/>
</dbReference>
<dbReference type="Gene3D" id="3.40.5.10">
    <property type="entry name" value="Ribosomal protein L9, N-terminal domain"/>
    <property type="match status" value="1"/>
</dbReference>
<keyword evidence="5 7" id="KW-0687">Ribonucleoprotein</keyword>
<accession>A0A1X6X457</accession>
<dbReference type="Gene3D" id="3.10.430.100">
    <property type="entry name" value="Ribosomal protein L9, C-terminal domain"/>
    <property type="match status" value="1"/>
</dbReference>
<keyword evidence="2 7" id="KW-0699">rRNA-binding</keyword>
<dbReference type="InterPro" id="IPR020594">
    <property type="entry name" value="Ribosomal_bL9_bac/chp"/>
</dbReference>
<comment type="function">
    <text evidence="7">Binds to the 23S rRNA.</text>
</comment>
<dbReference type="SUPFAM" id="SSF55658">
    <property type="entry name" value="L9 N-domain-like"/>
    <property type="match status" value="1"/>
</dbReference>
<evidence type="ECO:0000259" key="8">
    <source>
        <dbReference type="PROSITE" id="PS00651"/>
    </source>
</evidence>
<keyword evidence="3 7" id="KW-0694">RNA-binding</keyword>
<dbReference type="EMBL" id="FWFG01000089">
    <property type="protein sequence ID" value="SLM93574.1"/>
    <property type="molecule type" value="Genomic_DNA"/>
</dbReference>
<reference evidence="9 10" key="1">
    <citation type="submission" date="2017-02" db="EMBL/GenBank/DDBJ databases">
        <authorList>
            <person name="Peterson S.W."/>
        </authorList>
    </citation>
    <scope>NUCLEOTIDE SEQUENCE [LARGE SCALE GENOMIC DNA]</scope>
    <source>
        <strain evidence="9 10">CIP104813</strain>
    </source>
</reference>
<evidence type="ECO:0000256" key="1">
    <source>
        <dbReference type="ARBA" id="ARBA00010605"/>
    </source>
</evidence>
<dbReference type="GO" id="GO:1990904">
    <property type="term" value="C:ribonucleoprotein complex"/>
    <property type="evidence" value="ECO:0007669"/>
    <property type="project" value="UniProtKB-KW"/>
</dbReference>
<name>A0A1X6X457_9MICO</name>
<keyword evidence="10" id="KW-1185">Reference proteome</keyword>
<dbReference type="RefSeq" id="WP_087104648.1">
    <property type="nucleotide sequence ID" value="NZ_FWFG01000089.1"/>
</dbReference>
<dbReference type="Proteomes" id="UP000195981">
    <property type="component" value="Unassembled WGS sequence"/>
</dbReference>
<organism evidence="9 10">
    <name type="scientific">Brachybacterium nesterenkovii</name>
    <dbReference type="NCBI Taxonomy" id="47847"/>
    <lineage>
        <taxon>Bacteria</taxon>
        <taxon>Bacillati</taxon>
        <taxon>Actinomycetota</taxon>
        <taxon>Actinomycetes</taxon>
        <taxon>Micrococcales</taxon>
        <taxon>Dermabacteraceae</taxon>
        <taxon>Brachybacterium</taxon>
    </lineage>
</organism>
<dbReference type="GO" id="GO:0006412">
    <property type="term" value="P:translation"/>
    <property type="evidence" value="ECO:0007669"/>
    <property type="project" value="UniProtKB-UniRule"/>
</dbReference>
<evidence type="ECO:0000256" key="5">
    <source>
        <dbReference type="ARBA" id="ARBA00023274"/>
    </source>
</evidence>
<dbReference type="InterPro" id="IPR009027">
    <property type="entry name" value="Ribosomal_bL9/RNase_H1_N"/>
</dbReference>
<comment type="similarity">
    <text evidence="1 7">Belongs to the bacterial ribosomal protein bL9 family.</text>
</comment>
<dbReference type="GO" id="GO:0005840">
    <property type="term" value="C:ribosome"/>
    <property type="evidence" value="ECO:0007669"/>
    <property type="project" value="UniProtKB-KW"/>
</dbReference>
<dbReference type="InterPro" id="IPR020069">
    <property type="entry name" value="Ribosomal_bL9_C"/>
</dbReference>
<dbReference type="FunFam" id="3.40.5.10:FF:000003">
    <property type="entry name" value="50S ribosomal protein L9"/>
    <property type="match status" value="1"/>
</dbReference>
<proteinExistence type="inferred from homology"/>
<evidence type="ECO:0000256" key="3">
    <source>
        <dbReference type="ARBA" id="ARBA00022884"/>
    </source>
</evidence>
<dbReference type="OrthoDB" id="9788336at2"/>
<evidence type="ECO:0000256" key="4">
    <source>
        <dbReference type="ARBA" id="ARBA00022980"/>
    </source>
</evidence>
<dbReference type="HAMAP" id="MF_00503">
    <property type="entry name" value="Ribosomal_bL9"/>
    <property type="match status" value="1"/>
</dbReference>